<keyword evidence="3" id="KW-1185">Reference proteome</keyword>
<gene>
    <name evidence="2" type="ORF">SLINC_1952</name>
</gene>
<feature type="region of interest" description="Disordered" evidence="1">
    <location>
        <begin position="15"/>
        <end position="46"/>
    </location>
</feature>
<dbReference type="AlphaFoldDB" id="A0A1B1M6C2"/>
<reference evidence="2 3" key="1">
    <citation type="submission" date="2016-07" db="EMBL/GenBank/DDBJ databases">
        <title>Enhancement of antibiotic productionsby engineered nitrateutilization in actinobacteria.</title>
        <authorList>
            <person name="Meng S.C."/>
        </authorList>
    </citation>
    <scope>NUCLEOTIDE SEQUENCE [LARGE SCALE GENOMIC DNA]</scope>
    <source>
        <strain evidence="2 3">NRRL 2936</strain>
    </source>
</reference>
<evidence type="ECO:0000256" key="1">
    <source>
        <dbReference type="SAM" id="MobiDB-lite"/>
    </source>
</evidence>
<feature type="region of interest" description="Disordered" evidence="1">
    <location>
        <begin position="152"/>
        <end position="192"/>
    </location>
</feature>
<dbReference type="Proteomes" id="UP000092598">
    <property type="component" value="Chromosome"/>
</dbReference>
<accession>A0A1B1M6C2</accession>
<protein>
    <submittedName>
        <fullName evidence="2">Secreted protein</fullName>
    </submittedName>
</protein>
<dbReference type="KEGG" id="sls:SLINC_1952"/>
<dbReference type="EMBL" id="CP016438">
    <property type="protein sequence ID" value="ANS64176.1"/>
    <property type="molecule type" value="Genomic_DNA"/>
</dbReference>
<proteinExistence type="predicted"/>
<evidence type="ECO:0000313" key="3">
    <source>
        <dbReference type="Proteomes" id="UP000092598"/>
    </source>
</evidence>
<name>A0A1B1M6C2_STRLN</name>
<dbReference type="STRING" id="1915.SLINC_1952"/>
<evidence type="ECO:0000313" key="2">
    <source>
        <dbReference type="EMBL" id="ANS64176.1"/>
    </source>
</evidence>
<sequence>MLAVCVLLLTGSAGCGSSGTREQENGKNGSPPSPVGEVLDERDKEGHRYREVDEQGAPDVGIEVQPAADGAWDVRLTVRHFRFSPAGTPARAAAGQGFARLFVNGRPVVVLRNPEYRLPARYVPHGTHHLTARLYADDSTVWAVDGEPVESTADITASAPDPGANGSDALSAPAPVSRTGGRGSPDDGGEAS</sequence>
<organism evidence="2 3">
    <name type="scientific">Streptomyces lincolnensis</name>
    <dbReference type="NCBI Taxonomy" id="1915"/>
    <lineage>
        <taxon>Bacteria</taxon>
        <taxon>Bacillati</taxon>
        <taxon>Actinomycetota</taxon>
        <taxon>Actinomycetes</taxon>
        <taxon>Kitasatosporales</taxon>
        <taxon>Streptomycetaceae</taxon>
        <taxon>Streptomyces</taxon>
    </lineage>
</organism>